<dbReference type="Pfam" id="PF19269">
    <property type="entry name" value="Anticodon_2"/>
    <property type="match status" value="1"/>
</dbReference>
<keyword evidence="2 7" id="KW-0436">Ligase</keyword>
<evidence type="ECO:0000259" key="8">
    <source>
        <dbReference type="Pfam" id="PF00749"/>
    </source>
</evidence>
<comment type="catalytic activity">
    <reaction evidence="7">
        <text>tRNA(Glu) + L-glutamate + ATP = L-glutamyl-tRNA(Glu) + AMP + diphosphate</text>
        <dbReference type="Rhea" id="RHEA:23540"/>
        <dbReference type="Rhea" id="RHEA-COMP:9663"/>
        <dbReference type="Rhea" id="RHEA-COMP:9680"/>
        <dbReference type="ChEBI" id="CHEBI:29985"/>
        <dbReference type="ChEBI" id="CHEBI:30616"/>
        <dbReference type="ChEBI" id="CHEBI:33019"/>
        <dbReference type="ChEBI" id="CHEBI:78442"/>
        <dbReference type="ChEBI" id="CHEBI:78520"/>
        <dbReference type="ChEBI" id="CHEBI:456215"/>
        <dbReference type="EC" id="6.1.1.17"/>
    </reaction>
</comment>
<dbReference type="SUPFAM" id="SSF48163">
    <property type="entry name" value="An anticodon-binding domain of class I aminoacyl-tRNA synthetases"/>
    <property type="match status" value="1"/>
</dbReference>
<feature type="domain" description="Glutamyl/glutaminyl-tRNA synthetase class Ib catalytic" evidence="8">
    <location>
        <begin position="299"/>
        <end position="356"/>
    </location>
</feature>
<comment type="caution">
    <text evidence="7">Lacks conserved residue(s) required for the propagation of feature annotation.</text>
</comment>
<dbReference type="InterPro" id="IPR008925">
    <property type="entry name" value="aa_tRNA-synth_I_cd-bd_sf"/>
</dbReference>
<dbReference type="EMBL" id="JADQDM010000015">
    <property type="protein sequence ID" value="MBF9223469.1"/>
    <property type="molecule type" value="Genomic_DNA"/>
</dbReference>
<evidence type="ECO:0000256" key="1">
    <source>
        <dbReference type="ARBA" id="ARBA00007894"/>
    </source>
</evidence>
<dbReference type="Proteomes" id="UP000618931">
    <property type="component" value="Unassembled WGS sequence"/>
</dbReference>
<dbReference type="Gene3D" id="1.10.10.350">
    <property type="match status" value="1"/>
</dbReference>
<organism evidence="10 11">
    <name type="scientific">Hymenobacter ruricola</name>
    <dbReference type="NCBI Taxonomy" id="2791023"/>
    <lineage>
        <taxon>Bacteria</taxon>
        <taxon>Pseudomonadati</taxon>
        <taxon>Bacteroidota</taxon>
        <taxon>Cytophagia</taxon>
        <taxon>Cytophagales</taxon>
        <taxon>Hymenobacteraceae</taxon>
        <taxon>Hymenobacter</taxon>
    </lineage>
</organism>
<feature type="binding site" evidence="7">
    <location>
        <position position="269"/>
    </location>
    <ligand>
        <name>ATP</name>
        <dbReference type="ChEBI" id="CHEBI:30616"/>
    </ligand>
</feature>
<keyword evidence="4 7" id="KW-0067">ATP-binding</keyword>
<dbReference type="PROSITE" id="PS00178">
    <property type="entry name" value="AA_TRNA_LIGASE_I"/>
    <property type="match status" value="1"/>
</dbReference>
<keyword evidence="11" id="KW-1185">Reference proteome</keyword>
<dbReference type="PANTHER" id="PTHR43311">
    <property type="entry name" value="GLUTAMATE--TRNA LIGASE"/>
    <property type="match status" value="1"/>
</dbReference>
<dbReference type="Gene3D" id="3.40.50.620">
    <property type="entry name" value="HUPs"/>
    <property type="match status" value="1"/>
</dbReference>
<keyword evidence="5 7" id="KW-0648">Protein biosynthesis</keyword>
<dbReference type="SUPFAM" id="SSF52374">
    <property type="entry name" value="Nucleotidylyl transferase"/>
    <property type="match status" value="1"/>
</dbReference>
<comment type="subunit">
    <text evidence="7">Monomer.</text>
</comment>
<dbReference type="PRINTS" id="PR00987">
    <property type="entry name" value="TRNASYNTHGLU"/>
</dbReference>
<keyword evidence="7" id="KW-0963">Cytoplasm</keyword>
<dbReference type="InterPro" id="IPR000924">
    <property type="entry name" value="Glu/Gln-tRNA-synth"/>
</dbReference>
<gene>
    <name evidence="7" type="primary">gltX</name>
    <name evidence="10" type="ORF">I2H31_20360</name>
</gene>
<dbReference type="PANTHER" id="PTHR43311:SF2">
    <property type="entry name" value="GLUTAMATE--TRNA LIGASE, MITOCHONDRIAL-RELATED"/>
    <property type="match status" value="1"/>
</dbReference>
<feature type="short sequence motif" description="'HIGH' region" evidence="7">
    <location>
        <begin position="14"/>
        <end position="24"/>
    </location>
</feature>
<evidence type="ECO:0000256" key="2">
    <source>
        <dbReference type="ARBA" id="ARBA00022598"/>
    </source>
</evidence>
<dbReference type="InterPro" id="IPR033910">
    <property type="entry name" value="GluRS_core"/>
</dbReference>
<dbReference type="HAMAP" id="MF_00022">
    <property type="entry name" value="Glu_tRNA_synth_type1"/>
    <property type="match status" value="1"/>
</dbReference>
<dbReference type="Pfam" id="PF00749">
    <property type="entry name" value="tRNA-synt_1c"/>
    <property type="match status" value="2"/>
</dbReference>
<comment type="subcellular location">
    <subcellularLocation>
        <location evidence="7">Cytoplasm</location>
    </subcellularLocation>
</comment>
<evidence type="ECO:0000256" key="4">
    <source>
        <dbReference type="ARBA" id="ARBA00022840"/>
    </source>
</evidence>
<protein>
    <recommendedName>
        <fullName evidence="7">Glutamate--tRNA ligase</fullName>
        <ecNumber evidence="7">6.1.1.17</ecNumber>
    </recommendedName>
    <alternativeName>
        <fullName evidence="7">Glutamyl-tRNA synthetase</fullName>
        <shortName evidence="7">GluRS</shortName>
    </alternativeName>
</protein>
<reference evidence="10 11" key="1">
    <citation type="submission" date="2020-11" db="EMBL/GenBank/DDBJ databases">
        <authorList>
            <person name="Kim M.K."/>
        </authorList>
    </citation>
    <scope>NUCLEOTIDE SEQUENCE [LARGE SCALE GENOMIC DNA]</scope>
    <source>
        <strain evidence="10 11">BT662</strain>
    </source>
</reference>
<evidence type="ECO:0000259" key="9">
    <source>
        <dbReference type="Pfam" id="PF19269"/>
    </source>
</evidence>
<evidence type="ECO:0000256" key="3">
    <source>
        <dbReference type="ARBA" id="ARBA00022741"/>
    </source>
</evidence>
<feature type="short sequence motif" description="'KMSKS' region" evidence="7">
    <location>
        <begin position="266"/>
        <end position="270"/>
    </location>
</feature>
<dbReference type="InterPro" id="IPR004527">
    <property type="entry name" value="Glu-tRNA-ligase_bac/mito"/>
</dbReference>
<evidence type="ECO:0000256" key="6">
    <source>
        <dbReference type="ARBA" id="ARBA00023146"/>
    </source>
</evidence>
<name>A0ABS0IAD8_9BACT</name>
<keyword evidence="6 7" id="KW-0030">Aminoacyl-tRNA synthetase</keyword>
<comment type="function">
    <text evidence="7">Catalyzes the attachment of glutamate to tRNA(Glu) in a two-step reaction: glutamate is first activated by ATP to form Glu-AMP and then transferred to the acceptor end of tRNA(Glu).</text>
</comment>
<dbReference type="RefSeq" id="WP_196294897.1">
    <property type="nucleotide sequence ID" value="NZ_JADQDM010000015.1"/>
</dbReference>
<sequence>MLMTEREVRVRFAPSPTGPLHIGGVRTALYNYLLARKLGGKMLLRIEDTDQNRFVPGAEEYILEALAWCGIVIDEGVGVGGPHAPYKQSERKPMYKQYADQLIADGHAYYAFDTPEELDAMRARLQAAKVPNPQYNSITRAQMRNSLTLPEDEVKQLLDSGAQYVIRLKVPRKEEVRFQDLIRGWVVVHSSAIDDKVLMKSDGMPTYHLANIVDDHLMEISHVIRGEEWLPSAPLHVLLYRYLGWEKTMPQFAHLPLLLKPDGTGKLSKRDGDRLGFPVFPLEWRGIDGETGEPTVSRGYREDGYLPEALVNFLAFLGWNPGTQQEIFSMDELIQAFSIERVSKSPAKFDQNKVKWFNEHYLRAKSDAELAPYLLTALQEHGIACDQAKAEQIVSVMKERVSFPNDFWQEAKYFFQAPTEYDEAVVSKKWNTQVSAALAAYADGLPDNSEPSANAEVLKSIFNQIVEAQGMKPGQVLQALRVAVTGAAAGPDLFETLAILGSGEVATRLRAAVERLAARA</sequence>
<dbReference type="CDD" id="cd00808">
    <property type="entry name" value="GluRS_core"/>
    <property type="match status" value="1"/>
</dbReference>
<comment type="similarity">
    <text evidence="1 7">Belongs to the class-I aminoacyl-tRNA synthetase family. Glutamate--tRNA ligase type 1 subfamily.</text>
</comment>
<dbReference type="InterPro" id="IPR020751">
    <property type="entry name" value="aa-tRNA-synth_I_codon-bd_sub2"/>
</dbReference>
<evidence type="ECO:0000256" key="7">
    <source>
        <dbReference type="HAMAP-Rule" id="MF_00022"/>
    </source>
</evidence>
<feature type="domain" description="Aminoacyl-tRNA synthetase class I anticodon-binding" evidence="9">
    <location>
        <begin position="374"/>
        <end position="512"/>
    </location>
</feature>
<dbReference type="NCBIfam" id="TIGR00464">
    <property type="entry name" value="gltX_bact"/>
    <property type="match status" value="1"/>
</dbReference>
<dbReference type="EC" id="6.1.1.17" evidence="7"/>
<proteinExistence type="inferred from homology"/>
<dbReference type="InterPro" id="IPR001412">
    <property type="entry name" value="aa-tRNA-synth_I_CS"/>
</dbReference>
<dbReference type="InterPro" id="IPR020058">
    <property type="entry name" value="Glu/Gln-tRNA-synth_Ib_cat-dom"/>
</dbReference>
<accession>A0ABS0IAD8</accession>
<dbReference type="InterPro" id="IPR014729">
    <property type="entry name" value="Rossmann-like_a/b/a_fold"/>
</dbReference>
<comment type="caution">
    <text evidence="10">The sequence shown here is derived from an EMBL/GenBank/DDBJ whole genome shotgun (WGS) entry which is preliminary data.</text>
</comment>
<keyword evidence="3 7" id="KW-0547">Nucleotide-binding</keyword>
<dbReference type="InterPro" id="IPR045462">
    <property type="entry name" value="aa-tRNA-synth_I_cd-bd"/>
</dbReference>
<dbReference type="GO" id="GO:0004818">
    <property type="term" value="F:glutamate-tRNA ligase activity"/>
    <property type="evidence" value="ECO:0007669"/>
    <property type="project" value="UniProtKB-EC"/>
</dbReference>
<dbReference type="InterPro" id="IPR049940">
    <property type="entry name" value="GluQ/Sye"/>
</dbReference>
<evidence type="ECO:0000313" key="10">
    <source>
        <dbReference type="EMBL" id="MBF9223469.1"/>
    </source>
</evidence>
<evidence type="ECO:0000313" key="11">
    <source>
        <dbReference type="Proteomes" id="UP000618931"/>
    </source>
</evidence>
<feature type="domain" description="Glutamyl/glutaminyl-tRNA synthetase class Ib catalytic" evidence="8">
    <location>
        <begin position="7"/>
        <end position="274"/>
    </location>
</feature>
<evidence type="ECO:0000256" key="5">
    <source>
        <dbReference type="ARBA" id="ARBA00022917"/>
    </source>
</evidence>